<sequence length="292" mass="32816">MFYPCGLFGAFACLFGISLANSQDIWSLHQFKSLVAFGDSYTDESRMNYFMAHHGLSPPIGWVDPGNNDTASGGYTWARFVAEHAGINLYDYAVSGAACSNNITNRFFSPIDAPFPSVLEYEVPAYIEDSKHVAASGDKFLHIPPHETVYSIWIGTNDLGNYAFITDSQVANKTILDYIACVYSALDKVYENGGRFFVLMNVAPLQLAPLYATPEHHGVGPNHYWPDKPTNLTEISYRMWEQVVNVNNAFKYQTPFELLIRNRYPGSKFAIMDMFGLYCLRISAQHVVPPWV</sequence>
<dbReference type="InterPro" id="IPR051058">
    <property type="entry name" value="GDSL_Est/Lipase"/>
</dbReference>
<gene>
    <name evidence="3" type="ORF">PENSUB_1346</name>
</gene>
<evidence type="ECO:0000313" key="3">
    <source>
        <dbReference type="EMBL" id="OKP12964.1"/>
    </source>
</evidence>
<feature type="chain" id="PRO_5012547424" description="GDSL esterase/lipase" evidence="2">
    <location>
        <begin position="23"/>
        <end position="292"/>
    </location>
</feature>
<name>A0A1Q5UKG3_9EURO</name>
<organism evidence="3 4">
    <name type="scientific">Penicillium subrubescens</name>
    <dbReference type="NCBI Taxonomy" id="1316194"/>
    <lineage>
        <taxon>Eukaryota</taxon>
        <taxon>Fungi</taxon>
        <taxon>Dikarya</taxon>
        <taxon>Ascomycota</taxon>
        <taxon>Pezizomycotina</taxon>
        <taxon>Eurotiomycetes</taxon>
        <taxon>Eurotiomycetidae</taxon>
        <taxon>Eurotiales</taxon>
        <taxon>Aspergillaceae</taxon>
        <taxon>Penicillium</taxon>
    </lineage>
</organism>
<dbReference type="PANTHER" id="PTHR45648:SF22">
    <property type="entry name" value="GDSL LIPASE_ACYLHYDROLASE FAMILY PROTEIN (AFU_ORTHOLOGUE AFUA_4G14700)"/>
    <property type="match status" value="1"/>
</dbReference>
<dbReference type="AlphaFoldDB" id="A0A1Q5UKG3"/>
<evidence type="ECO:0000313" key="4">
    <source>
        <dbReference type="Proteomes" id="UP000186955"/>
    </source>
</evidence>
<dbReference type="Proteomes" id="UP000186955">
    <property type="component" value="Unassembled WGS sequence"/>
</dbReference>
<protein>
    <recommendedName>
        <fullName evidence="5">GDSL esterase/lipase</fullName>
    </recommendedName>
</protein>
<keyword evidence="4" id="KW-1185">Reference proteome</keyword>
<keyword evidence="2" id="KW-0732">Signal</keyword>
<proteinExistence type="predicted"/>
<keyword evidence="1" id="KW-0378">Hydrolase</keyword>
<dbReference type="Pfam" id="PF00657">
    <property type="entry name" value="Lipase_GDSL"/>
    <property type="match status" value="1"/>
</dbReference>
<dbReference type="PANTHER" id="PTHR45648">
    <property type="entry name" value="GDSL LIPASE/ACYLHYDROLASE FAMILY PROTEIN (AFU_ORTHOLOGUE AFUA_4G14700)"/>
    <property type="match status" value="1"/>
</dbReference>
<accession>A0A1Q5UKG3</accession>
<evidence type="ECO:0008006" key="5">
    <source>
        <dbReference type="Google" id="ProtNLM"/>
    </source>
</evidence>
<dbReference type="InterPro" id="IPR036514">
    <property type="entry name" value="SGNH_hydro_sf"/>
</dbReference>
<dbReference type="InterPro" id="IPR001087">
    <property type="entry name" value="GDSL"/>
</dbReference>
<evidence type="ECO:0000256" key="2">
    <source>
        <dbReference type="SAM" id="SignalP"/>
    </source>
</evidence>
<evidence type="ECO:0000256" key="1">
    <source>
        <dbReference type="ARBA" id="ARBA00022801"/>
    </source>
</evidence>
<dbReference type="SUPFAM" id="SSF52266">
    <property type="entry name" value="SGNH hydrolase"/>
    <property type="match status" value="1"/>
</dbReference>
<comment type="caution">
    <text evidence="3">The sequence shown here is derived from an EMBL/GenBank/DDBJ whole genome shotgun (WGS) entry which is preliminary data.</text>
</comment>
<dbReference type="GO" id="GO:0016788">
    <property type="term" value="F:hydrolase activity, acting on ester bonds"/>
    <property type="evidence" value="ECO:0007669"/>
    <property type="project" value="InterPro"/>
</dbReference>
<feature type="signal peptide" evidence="2">
    <location>
        <begin position="1"/>
        <end position="22"/>
    </location>
</feature>
<reference evidence="3 4" key="1">
    <citation type="submission" date="2016-10" db="EMBL/GenBank/DDBJ databases">
        <title>Genome sequence of the ascomycete fungus Penicillium subrubescens.</title>
        <authorList>
            <person name="De Vries R.P."/>
            <person name="Peng M."/>
            <person name="Dilokpimol A."/>
            <person name="Hilden K."/>
            <person name="Makela M.R."/>
            <person name="Grigoriev I."/>
            <person name="Riley R."/>
            <person name="Granchi Z."/>
        </authorList>
    </citation>
    <scope>NUCLEOTIDE SEQUENCE [LARGE SCALE GENOMIC DNA]</scope>
    <source>
        <strain evidence="3 4">CBS 132785</strain>
    </source>
</reference>
<dbReference type="Gene3D" id="3.40.50.1110">
    <property type="entry name" value="SGNH hydrolase"/>
    <property type="match status" value="1"/>
</dbReference>
<dbReference type="EMBL" id="MNBE01000165">
    <property type="protein sequence ID" value="OKP12964.1"/>
    <property type="molecule type" value="Genomic_DNA"/>
</dbReference>